<dbReference type="Proteomes" id="UP001061302">
    <property type="component" value="Chromosome"/>
</dbReference>
<evidence type="ECO:0000313" key="3">
    <source>
        <dbReference type="Proteomes" id="UP001061302"/>
    </source>
</evidence>
<reference evidence="2" key="1">
    <citation type="submission" date="2022-10" db="EMBL/GenBank/DDBJ databases">
        <title>Chitiniphilus purpureus sp. nov., a novel chitin-degrading bacterium isolated from crawfish pond sediment.</title>
        <authorList>
            <person name="Li K."/>
        </authorList>
    </citation>
    <scope>NUCLEOTIDE SEQUENCE</scope>
    <source>
        <strain evidence="2">CD1</strain>
    </source>
</reference>
<proteinExistence type="predicted"/>
<name>A0ABY6DRP7_9NEIS</name>
<organism evidence="2 3">
    <name type="scientific">Chitiniphilus purpureus</name>
    <dbReference type="NCBI Taxonomy" id="2981137"/>
    <lineage>
        <taxon>Bacteria</taxon>
        <taxon>Pseudomonadati</taxon>
        <taxon>Pseudomonadota</taxon>
        <taxon>Betaproteobacteria</taxon>
        <taxon>Neisseriales</taxon>
        <taxon>Chitinibacteraceae</taxon>
        <taxon>Chitiniphilus</taxon>
    </lineage>
</organism>
<protein>
    <submittedName>
        <fullName evidence="2">Uncharacterized protein</fullName>
    </submittedName>
</protein>
<dbReference type="RefSeq" id="WP_263126430.1">
    <property type="nucleotide sequence ID" value="NZ_CP106753.1"/>
</dbReference>
<feature type="chain" id="PRO_5045307228" evidence="1">
    <location>
        <begin position="21"/>
        <end position="131"/>
    </location>
</feature>
<evidence type="ECO:0000256" key="1">
    <source>
        <dbReference type="SAM" id="SignalP"/>
    </source>
</evidence>
<dbReference type="EMBL" id="CP106753">
    <property type="protein sequence ID" value="UXY17002.1"/>
    <property type="molecule type" value="Genomic_DNA"/>
</dbReference>
<feature type="signal peptide" evidence="1">
    <location>
        <begin position="1"/>
        <end position="20"/>
    </location>
</feature>
<sequence length="131" mass="14180">MRTQHLAALSAVFALSLAHAWDGEPGPIEPGSEGAAIYIKPIDPQRPKAGLSYSKEEVTALSTEFVVHFLKQYRKFGVLANMNAHAARPHLYSNLLRYFKDEAALGATLPEGLSDAVEAGVKLGIERAAQH</sequence>
<accession>A0ABY6DRP7</accession>
<gene>
    <name evidence="2" type="ORF">N8I74_08330</name>
</gene>
<keyword evidence="3" id="KW-1185">Reference proteome</keyword>
<keyword evidence="1" id="KW-0732">Signal</keyword>
<evidence type="ECO:0000313" key="2">
    <source>
        <dbReference type="EMBL" id="UXY17002.1"/>
    </source>
</evidence>